<comment type="caution">
    <text evidence="3">The sequence shown here is derived from an EMBL/GenBank/DDBJ whole genome shotgun (WGS) entry which is preliminary data.</text>
</comment>
<protein>
    <submittedName>
        <fullName evidence="3">ABC transporter substrate-binding protein</fullName>
    </submittedName>
</protein>
<dbReference type="Gene3D" id="3.40.50.1980">
    <property type="entry name" value="Nitrogenase molybdenum iron protein domain"/>
    <property type="match status" value="2"/>
</dbReference>
<dbReference type="Pfam" id="PF01497">
    <property type="entry name" value="Peripla_BP_2"/>
    <property type="match status" value="1"/>
</dbReference>
<dbReference type="EMBL" id="JAMGZK010000047">
    <property type="protein sequence ID" value="MCU6664865.1"/>
    <property type="molecule type" value="Genomic_DNA"/>
</dbReference>
<evidence type="ECO:0000313" key="3">
    <source>
        <dbReference type="EMBL" id="MCU6664865.1"/>
    </source>
</evidence>
<dbReference type="PROSITE" id="PS50983">
    <property type="entry name" value="FE_B12_PBP"/>
    <property type="match status" value="1"/>
</dbReference>
<gene>
    <name evidence="3" type="ORF">M8014_10990</name>
</gene>
<organism evidence="3 4">
    <name type="scientific">Silvania hatchlandensis</name>
    <dbReference type="NCBI Taxonomy" id="2926469"/>
    <lineage>
        <taxon>Bacteria</taxon>
        <taxon>Pseudomonadati</taxon>
        <taxon>Pseudomonadota</taxon>
        <taxon>Gammaproteobacteria</taxon>
        <taxon>Enterobacterales</taxon>
        <taxon>Enterobacteriaceae</taxon>
        <taxon>Silvania</taxon>
    </lineage>
</organism>
<dbReference type="InterPro" id="IPR050902">
    <property type="entry name" value="ABC_Transporter_SBP"/>
</dbReference>
<dbReference type="RefSeq" id="WP_271282505.1">
    <property type="nucleotide sequence ID" value="NZ_JAMGZK010000047.1"/>
</dbReference>
<sequence>MTLKTIIAAAGGLALLLSPFIAQAQGWPVTVKDLDNRTVTIEREPQRIILQDGRDIFALALLARDNPFAKVVAWNNLPKKQDTETWNVLKRKWPEAETILDMKFSDQGNVDLETVISRQPDLMIAQLRAKPSLVQTGVLAKLEALHIPVVFVDYELHPVENTLPSIALLGKVMGQNEHAQAYINFYQQRLDTIHQRLATTSKKPLVFIEPIAGVGGLDNGCCFTHARNGWGGLVEAAGGTNIGSQLLPGATGNVSVEKIISLNPDYYLMTGSKRPGKGTAIIPFGYNVPANDVTAAFNALLSRQGVASIPAVAQGHTGALYHHFYNNPYNIVAIEALSKIFYPTLFNDVDPLADYHAIITHFTHIPDDNIILSYTPSSH</sequence>
<dbReference type="Proteomes" id="UP001063816">
    <property type="component" value="Unassembled WGS sequence"/>
</dbReference>
<feature type="chain" id="PRO_5039908040" evidence="1">
    <location>
        <begin position="25"/>
        <end position="379"/>
    </location>
</feature>
<dbReference type="PANTHER" id="PTHR30535">
    <property type="entry name" value="VITAMIN B12-BINDING PROTEIN"/>
    <property type="match status" value="1"/>
</dbReference>
<evidence type="ECO:0000313" key="4">
    <source>
        <dbReference type="Proteomes" id="UP001063816"/>
    </source>
</evidence>
<proteinExistence type="predicted"/>
<feature type="signal peptide" evidence="1">
    <location>
        <begin position="1"/>
        <end position="24"/>
    </location>
</feature>
<evidence type="ECO:0000256" key="1">
    <source>
        <dbReference type="SAM" id="SignalP"/>
    </source>
</evidence>
<accession>A0A9J6Q1J8</accession>
<dbReference type="SUPFAM" id="SSF53807">
    <property type="entry name" value="Helical backbone' metal receptor"/>
    <property type="match status" value="1"/>
</dbReference>
<dbReference type="InterPro" id="IPR002491">
    <property type="entry name" value="ABC_transptr_periplasmic_BD"/>
</dbReference>
<dbReference type="AlphaFoldDB" id="A0A9J6Q1J8"/>
<keyword evidence="4" id="KW-1185">Reference proteome</keyword>
<reference evidence="3" key="1">
    <citation type="submission" date="2022-05" db="EMBL/GenBank/DDBJ databases">
        <title>Description of a novel species of Leclercia; Leclercia tamurae and the Proposal for a Novel Genus Silvania gen. nov. Containing Two Novel Species Silvania hatchlandensis sp. nov. and Silvania confinis sp. nov. Isolated from the Rhizosphere of Oak.</title>
        <authorList>
            <person name="Maddock D.W."/>
            <person name="Brady C.L."/>
            <person name="Denman S."/>
            <person name="Arnold D."/>
        </authorList>
    </citation>
    <scope>NUCLEOTIDE SEQUENCE</scope>
    <source>
        <strain evidence="3">H19S6</strain>
    </source>
</reference>
<dbReference type="PANTHER" id="PTHR30535:SF34">
    <property type="entry name" value="MOLYBDATE-BINDING PROTEIN MOLA"/>
    <property type="match status" value="1"/>
</dbReference>
<evidence type="ECO:0000259" key="2">
    <source>
        <dbReference type="PROSITE" id="PS50983"/>
    </source>
</evidence>
<feature type="domain" description="Fe/B12 periplasmic-binding" evidence="2">
    <location>
        <begin position="47"/>
        <end position="349"/>
    </location>
</feature>
<keyword evidence="1" id="KW-0732">Signal</keyword>
<name>A0A9J6Q1J8_9ENTR</name>